<proteinExistence type="predicted"/>
<reference evidence="3" key="1">
    <citation type="submission" date="2017-01" db="EMBL/GenBank/DDBJ databases">
        <authorList>
            <person name="Wang Y."/>
            <person name="White M."/>
            <person name="Kvist S."/>
            <person name="Moncalvo J.-M."/>
        </authorList>
    </citation>
    <scope>NUCLEOTIDE SEQUENCE [LARGE SCALE GENOMIC DNA]</scope>
    <source>
        <strain evidence="3">ID-206-W2</strain>
    </source>
</reference>
<keyword evidence="3" id="KW-1185">Reference proteome</keyword>
<organism evidence="2 3">
    <name type="scientific">Smittium culicis</name>
    <dbReference type="NCBI Taxonomy" id="133412"/>
    <lineage>
        <taxon>Eukaryota</taxon>
        <taxon>Fungi</taxon>
        <taxon>Fungi incertae sedis</taxon>
        <taxon>Zoopagomycota</taxon>
        <taxon>Kickxellomycotina</taxon>
        <taxon>Harpellomycetes</taxon>
        <taxon>Harpellales</taxon>
        <taxon>Legeriomycetaceae</taxon>
        <taxon>Smittium</taxon>
    </lineage>
</organism>
<dbReference type="Proteomes" id="UP000187429">
    <property type="component" value="Unassembled WGS sequence"/>
</dbReference>
<comment type="caution">
    <text evidence="2">The sequence shown here is derived from an EMBL/GenBank/DDBJ whole genome shotgun (WGS) entry which is preliminary data.</text>
</comment>
<feature type="compositionally biased region" description="Basic and acidic residues" evidence="1">
    <location>
        <begin position="59"/>
        <end position="83"/>
    </location>
</feature>
<evidence type="ECO:0000256" key="1">
    <source>
        <dbReference type="SAM" id="MobiDB-lite"/>
    </source>
</evidence>
<evidence type="ECO:0000313" key="3">
    <source>
        <dbReference type="Proteomes" id="UP000187429"/>
    </source>
</evidence>
<dbReference type="EMBL" id="LSSM01005352">
    <property type="protein sequence ID" value="OMJ12856.1"/>
    <property type="molecule type" value="Genomic_DNA"/>
</dbReference>
<protein>
    <submittedName>
        <fullName evidence="2">Uncharacterized protein</fullName>
    </submittedName>
</protein>
<accession>A0A1R1XE27</accession>
<feature type="region of interest" description="Disordered" evidence="1">
    <location>
        <begin position="38"/>
        <end position="95"/>
    </location>
</feature>
<gene>
    <name evidence="2" type="ORF">AYI69_g9243</name>
</gene>
<evidence type="ECO:0000313" key="2">
    <source>
        <dbReference type="EMBL" id="OMJ12856.1"/>
    </source>
</evidence>
<dbReference type="AlphaFoldDB" id="A0A1R1XE27"/>
<sequence length="123" mass="14159">MHRPSIDWSKLSIKFESDYCLTNCIKQSKDLNFIITAPGDTSEESNCESDSVVSSDFEEQYHSADSESEGTEKVESEVIKTPDDEPEISYTRTESQSKIWTYEPATTVIETENEKRRHYHPDI</sequence>
<name>A0A1R1XE27_9FUNG</name>